<sequence length="55" mass="6446">MVDKPPNKPKPTEPCYNCGSTDWWWREASEWGQGEWLCGKCHPKPNKEVNNNDRT</sequence>
<evidence type="ECO:0000313" key="1">
    <source>
        <dbReference type="EMBL" id="GAI85744.1"/>
    </source>
</evidence>
<protein>
    <submittedName>
        <fullName evidence="1">Uncharacterized protein</fullName>
    </submittedName>
</protein>
<name>X1U097_9ZZZZ</name>
<comment type="caution">
    <text evidence="1">The sequence shown here is derived from an EMBL/GenBank/DDBJ whole genome shotgun (WGS) entry which is preliminary data.</text>
</comment>
<dbReference type="AlphaFoldDB" id="X1U097"/>
<accession>X1U097</accession>
<gene>
    <name evidence="1" type="ORF">S12H4_21817</name>
</gene>
<dbReference type="EMBL" id="BARW01011280">
    <property type="protein sequence ID" value="GAI85744.1"/>
    <property type="molecule type" value="Genomic_DNA"/>
</dbReference>
<reference evidence="1" key="1">
    <citation type="journal article" date="2014" name="Front. Microbiol.">
        <title>High frequency of phylogenetically diverse reductive dehalogenase-homologous genes in deep subseafloor sedimentary metagenomes.</title>
        <authorList>
            <person name="Kawai M."/>
            <person name="Futagami T."/>
            <person name="Toyoda A."/>
            <person name="Takaki Y."/>
            <person name="Nishi S."/>
            <person name="Hori S."/>
            <person name="Arai W."/>
            <person name="Tsubouchi T."/>
            <person name="Morono Y."/>
            <person name="Uchiyama I."/>
            <person name="Ito T."/>
            <person name="Fujiyama A."/>
            <person name="Inagaki F."/>
            <person name="Takami H."/>
        </authorList>
    </citation>
    <scope>NUCLEOTIDE SEQUENCE</scope>
    <source>
        <strain evidence="1">Expedition CK06-06</strain>
    </source>
</reference>
<organism evidence="1">
    <name type="scientific">marine sediment metagenome</name>
    <dbReference type="NCBI Taxonomy" id="412755"/>
    <lineage>
        <taxon>unclassified sequences</taxon>
        <taxon>metagenomes</taxon>
        <taxon>ecological metagenomes</taxon>
    </lineage>
</organism>
<proteinExistence type="predicted"/>